<dbReference type="PANTHER" id="PTHR43872:SF1">
    <property type="entry name" value="MONOOXYGENASE, PUTATIVE (AFU_ORTHOLOGUE AFUA_8G02570)-RELATED"/>
    <property type="match status" value="1"/>
</dbReference>
<comment type="caution">
    <text evidence="4">The sequence shown here is derived from an EMBL/GenBank/DDBJ whole genome shotgun (WGS) entry which is preliminary data.</text>
</comment>
<reference evidence="4 5" key="1">
    <citation type="submission" date="2019-12" db="EMBL/GenBank/DDBJ databases">
        <title>Genomic-based taxomic classification of the family Erythrobacteraceae.</title>
        <authorList>
            <person name="Xu L."/>
        </authorList>
    </citation>
    <scope>NUCLEOTIDE SEQUENCE [LARGE SCALE GENOMIC DNA]</scope>
    <source>
        <strain evidence="4 5">M0322</strain>
    </source>
</reference>
<organism evidence="4 5">
    <name type="scientific">Alteraurantiacibacter buctensis</name>
    <dbReference type="NCBI Taxonomy" id="1503981"/>
    <lineage>
        <taxon>Bacteria</taxon>
        <taxon>Pseudomonadati</taxon>
        <taxon>Pseudomonadota</taxon>
        <taxon>Alphaproteobacteria</taxon>
        <taxon>Sphingomonadales</taxon>
        <taxon>Erythrobacteraceae</taxon>
        <taxon>Alteraurantiacibacter</taxon>
    </lineage>
</organism>
<comment type="similarity">
    <text evidence="2">Belongs to the FAD-binding monooxygenase family.</text>
</comment>
<gene>
    <name evidence="4" type="ORF">GRI99_00590</name>
</gene>
<dbReference type="EMBL" id="WTYV01000001">
    <property type="protein sequence ID" value="MXO70126.1"/>
    <property type="molecule type" value="Genomic_DNA"/>
</dbReference>
<dbReference type="AlphaFoldDB" id="A0A844YSY2"/>
<evidence type="ECO:0000313" key="5">
    <source>
        <dbReference type="Proteomes" id="UP000466966"/>
    </source>
</evidence>
<evidence type="ECO:0000256" key="1">
    <source>
        <dbReference type="ARBA" id="ARBA00001974"/>
    </source>
</evidence>
<keyword evidence="3" id="KW-0503">Monooxygenase</keyword>
<evidence type="ECO:0000313" key="4">
    <source>
        <dbReference type="EMBL" id="MXO70126.1"/>
    </source>
</evidence>
<evidence type="ECO:0000256" key="3">
    <source>
        <dbReference type="ARBA" id="ARBA00023033"/>
    </source>
</evidence>
<keyword evidence="5" id="KW-1185">Reference proteome</keyword>
<dbReference type="OrthoDB" id="312624at2"/>
<dbReference type="Gene3D" id="3.50.50.60">
    <property type="entry name" value="FAD/NAD(P)-binding domain"/>
    <property type="match status" value="2"/>
</dbReference>
<dbReference type="SUPFAM" id="SSF51905">
    <property type="entry name" value="FAD/NAD(P)-binding domain"/>
    <property type="match status" value="2"/>
</dbReference>
<proteinExistence type="inferred from homology"/>
<dbReference type="RefSeq" id="WP_160770079.1">
    <property type="nucleotide sequence ID" value="NZ_WTYV01000001.1"/>
</dbReference>
<accession>A0A844YSY2</accession>
<sequence>MGEHTDTIIIGAGLSGLSMAAHMGMICPGRDYLILERRHQIGGTWDLFRYPGVRSDSDMHTLGFVFEPWKHEDAIADGPAILEYLNRVADERGIRQRIRFGQEVTSADWDEGAALWTVTTCDGGTYTCNWLYFASGYYDYDNPHDAALPSLDAFGGQVIHPQFWPEGFDWTGKRVVVVGSGATAVTIVPAMAEQAAHVTMLQRTPTWMAAGPRRDRWGKLFERWLPEKWAYWLTRQKNIALRTYFFRLSRTNPGKLAEMLRGMLKDHLGDRYTADFEPPYNPWQQRLCLVPDGDLFAAVTSGKADLVTDTVAGFDAGGVKLGSGGYLPADVVITATGLRLVLAGKVAISLGGVPVDFTQHFFYRGTMFSNVPNLSVVFGYLNASWTLRADCNARYAAEVQAHMDAVGARIAVPVLAPEDEPQAVEPWDYTSGYLQRARGMMPKTAATRPWALLHDYLADKRDFRTRPVADGVLCFTNPAAAQGDQSPVAQTVELA</sequence>
<dbReference type="InterPro" id="IPR051820">
    <property type="entry name" value="FAD-binding_MO"/>
</dbReference>
<dbReference type="Pfam" id="PF13738">
    <property type="entry name" value="Pyr_redox_3"/>
    <property type="match status" value="1"/>
</dbReference>
<dbReference type="InterPro" id="IPR036188">
    <property type="entry name" value="FAD/NAD-bd_sf"/>
</dbReference>
<name>A0A844YSY2_9SPHN</name>
<protein>
    <submittedName>
        <fullName evidence="4">NAD(P)-binding protein</fullName>
    </submittedName>
</protein>
<comment type="cofactor">
    <cofactor evidence="1">
        <name>FAD</name>
        <dbReference type="ChEBI" id="CHEBI:57692"/>
    </cofactor>
</comment>
<dbReference type="Proteomes" id="UP000466966">
    <property type="component" value="Unassembled WGS sequence"/>
</dbReference>
<evidence type="ECO:0000256" key="2">
    <source>
        <dbReference type="ARBA" id="ARBA00010139"/>
    </source>
</evidence>
<dbReference type="PANTHER" id="PTHR43872">
    <property type="entry name" value="MONOOXYGENASE, PUTATIVE (AFU_ORTHOLOGUE AFUA_8G02570)-RELATED"/>
    <property type="match status" value="1"/>
</dbReference>
<dbReference type="GO" id="GO:0004497">
    <property type="term" value="F:monooxygenase activity"/>
    <property type="evidence" value="ECO:0007669"/>
    <property type="project" value="UniProtKB-KW"/>
</dbReference>
<keyword evidence="3" id="KW-0560">Oxidoreductase</keyword>